<proteinExistence type="predicted"/>
<keyword evidence="1" id="KW-0812">Transmembrane</keyword>
<evidence type="ECO:0000313" key="3">
    <source>
        <dbReference type="Proteomes" id="UP000252107"/>
    </source>
</evidence>
<organism evidence="2 3">
    <name type="scientific">Nostoc minutum NIES-26</name>
    <dbReference type="NCBI Taxonomy" id="1844469"/>
    <lineage>
        <taxon>Bacteria</taxon>
        <taxon>Bacillati</taxon>
        <taxon>Cyanobacteriota</taxon>
        <taxon>Cyanophyceae</taxon>
        <taxon>Nostocales</taxon>
        <taxon>Nostocaceae</taxon>
        <taxon>Nostoc</taxon>
    </lineage>
</organism>
<reference evidence="2" key="1">
    <citation type="submission" date="2016-04" db="EMBL/GenBank/DDBJ databases">
        <authorList>
            <person name="Tabuchi Yagui T.R."/>
        </authorList>
    </citation>
    <scope>NUCLEOTIDE SEQUENCE [LARGE SCALE GENOMIC DNA]</scope>
    <source>
        <strain evidence="2">NIES-26</strain>
    </source>
</reference>
<comment type="caution">
    <text evidence="2">The sequence shown here is derived from an EMBL/GenBank/DDBJ whole genome shotgun (WGS) entry which is preliminary data.</text>
</comment>
<dbReference type="EMBL" id="LXQD01000335">
    <property type="protein sequence ID" value="RCJ20597.1"/>
    <property type="molecule type" value="Genomic_DNA"/>
</dbReference>
<feature type="transmembrane region" description="Helical" evidence="1">
    <location>
        <begin position="117"/>
        <end position="142"/>
    </location>
</feature>
<dbReference type="AlphaFoldDB" id="A0A367Q8V2"/>
<keyword evidence="1" id="KW-0472">Membrane</keyword>
<dbReference type="Proteomes" id="UP000252107">
    <property type="component" value="Unassembled WGS sequence"/>
</dbReference>
<keyword evidence="3" id="KW-1185">Reference proteome</keyword>
<protein>
    <submittedName>
        <fullName evidence="2">Uncharacterized protein</fullName>
    </submittedName>
</protein>
<keyword evidence="1" id="KW-1133">Transmembrane helix</keyword>
<evidence type="ECO:0000313" key="2">
    <source>
        <dbReference type="EMBL" id="RCJ20597.1"/>
    </source>
</evidence>
<gene>
    <name evidence="2" type="ORF">A6770_31310</name>
</gene>
<accession>A0A367Q8V2</accession>
<feature type="transmembrane region" description="Helical" evidence="1">
    <location>
        <begin position="93"/>
        <end position="111"/>
    </location>
</feature>
<feature type="transmembrane region" description="Helical" evidence="1">
    <location>
        <begin position="63"/>
        <end position="81"/>
    </location>
</feature>
<evidence type="ECO:0000256" key="1">
    <source>
        <dbReference type="SAM" id="Phobius"/>
    </source>
</evidence>
<sequence>MCRISFPRNILLKCWTFWIIVQCTLKITYELKSTSKLDRAVEDFVYGLIVPWFSGAMWSDFKFVSYCVITLHIYIVALILLRKEGCLKQLKQLIWILFWLAMYAIWIEPWITLSALIFLPFPAINAGLFTADVAFSWIWFLLTHLICDFLDREFD</sequence>
<name>A0A367Q8V2_9NOSO</name>